<evidence type="ECO:0000313" key="3">
    <source>
        <dbReference type="Proteomes" id="UP001464923"/>
    </source>
</evidence>
<gene>
    <name evidence="2" type="ORF">WHI96_25315</name>
</gene>
<comment type="caution">
    <text evidence="2">The sequence shown here is derived from an EMBL/GenBank/DDBJ whole genome shotgun (WGS) entry which is preliminary data.</text>
</comment>
<organism evidence="2 3">
    <name type="scientific">Pseudonocardia tropica</name>
    <dbReference type="NCBI Taxonomy" id="681289"/>
    <lineage>
        <taxon>Bacteria</taxon>
        <taxon>Bacillati</taxon>
        <taxon>Actinomycetota</taxon>
        <taxon>Actinomycetes</taxon>
        <taxon>Pseudonocardiales</taxon>
        <taxon>Pseudonocardiaceae</taxon>
        <taxon>Pseudonocardia</taxon>
    </lineage>
</organism>
<accession>A0ABV1K3K4</accession>
<keyword evidence="3" id="KW-1185">Reference proteome</keyword>
<evidence type="ECO:0000313" key="2">
    <source>
        <dbReference type="EMBL" id="MEQ3542138.1"/>
    </source>
</evidence>
<sequence length="130" mass="13981">MPTRDRRHLRLVGAGFPTPPRAETPDAQQIRLVRAGKHGRDQAAAAMRSRTRDSLNGFGIAEITVLAAGVRAQLDAQAADDRAADDRAGGDGAGSGLTTVEALRAAWDGYTDVLDWLTTNDRCIYHGELR</sequence>
<dbReference type="RefSeq" id="WP_345655153.1">
    <property type="nucleotide sequence ID" value="NZ_BAABLY010000115.1"/>
</dbReference>
<protein>
    <submittedName>
        <fullName evidence="2">Uncharacterized protein</fullName>
    </submittedName>
</protein>
<dbReference type="Proteomes" id="UP001464923">
    <property type="component" value="Unassembled WGS sequence"/>
</dbReference>
<feature type="region of interest" description="Disordered" evidence="1">
    <location>
        <begin position="77"/>
        <end position="96"/>
    </location>
</feature>
<dbReference type="EMBL" id="JBEDNP010000025">
    <property type="protein sequence ID" value="MEQ3542138.1"/>
    <property type="molecule type" value="Genomic_DNA"/>
</dbReference>
<reference evidence="2 3" key="1">
    <citation type="submission" date="2024-03" db="EMBL/GenBank/DDBJ databases">
        <title>Draft genome sequence of Pseudonocardia tropica JCM 19149.</title>
        <authorList>
            <person name="Butdee W."/>
            <person name="Duangmal K."/>
        </authorList>
    </citation>
    <scope>NUCLEOTIDE SEQUENCE [LARGE SCALE GENOMIC DNA]</scope>
    <source>
        <strain evidence="2 3">JCM 19149</strain>
    </source>
</reference>
<proteinExistence type="predicted"/>
<feature type="compositionally biased region" description="Basic and acidic residues" evidence="1">
    <location>
        <begin position="79"/>
        <end position="89"/>
    </location>
</feature>
<name>A0ABV1K3K4_9PSEU</name>
<evidence type="ECO:0000256" key="1">
    <source>
        <dbReference type="SAM" id="MobiDB-lite"/>
    </source>
</evidence>